<keyword evidence="4" id="KW-1185">Reference proteome</keyword>
<sequence length="552" mass="60131">MGRRRSALGAFAVGLAALSQEGHRPQEDFVGSLPCRRAIPGRRRCRTCTFSQDEIWGSWNASVSAYGADAPRGFAEMAIIQEIFERWDRDGSGELSLEEFRDGLRREGSALIARPSSRTSFRDSLLEPIGGFFHHTWSSLSGSANAVGAGIAGYGTGVWDAAVHRVACWSNGCRVAWSDGARLVGSAPGAVGQAILNGEGRFVYNLFSRQLAVFVPDFWDSTHIEADIFLQRSFWLRNLSVSPTAASLLIALAPPGLNFTKFWISDVKVSWNNLMALDSSPIVVEIDSVWAEAAELPAGSEEEVEDLISRWLDVVGGVQPDPFQGKYPLLDAATFRVRHVDLLIDSPTRYGQVDVSLRGLEARAVNQEGRQEDLMTMLEDGKDGRAGTIRMSRLVECSQASVRYRSPPVGHASDDFSADYLLEPTPLSLLLRQVKNASDLRHILHQRYTITLPSSAMFLRSPFGEAAPPSPAPDPRLSPFDGPTPEWRIQVASHDQSDWIFSAWMSPPAAKTVAVAGMGIGMVAPCSQLGHGDGAFGWWLRSFILGGRGGGS</sequence>
<dbReference type="InterPro" id="IPR018247">
    <property type="entry name" value="EF_Hand_1_Ca_BS"/>
</dbReference>
<dbReference type="SMART" id="SM00054">
    <property type="entry name" value="EFh"/>
    <property type="match status" value="1"/>
</dbReference>
<gene>
    <name evidence="3" type="ORF">SNAT2548_LOCUS31080</name>
</gene>
<evidence type="ECO:0000256" key="1">
    <source>
        <dbReference type="ARBA" id="ARBA00022837"/>
    </source>
</evidence>
<dbReference type="GO" id="GO:0005509">
    <property type="term" value="F:calcium ion binding"/>
    <property type="evidence" value="ECO:0007669"/>
    <property type="project" value="InterPro"/>
</dbReference>
<accession>A0A812TVH6</accession>
<dbReference type="PROSITE" id="PS50222">
    <property type="entry name" value="EF_HAND_2"/>
    <property type="match status" value="1"/>
</dbReference>
<proteinExistence type="predicted"/>
<dbReference type="InterPro" id="IPR002048">
    <property type="entry name" value="EF_hand_dom"/>
</dbReference>
<name>A0A812TVH6_9DINO</name>
<dbReference type="OrthoDB" id="430374at2759"/>
<dbReference type="InterPro" id="IPR011992">
    <property type="entry name" value="EF-hand-dom_pair"/>
</dbReference>
<dbReference type="Gene3D" id="1.10.238.10">
    <property type="entry name" value="EF-hand"/>
    <property type="match status" value="1"/>
</dbReference>
<dbReference type="Proteomes" id="UP000604046">
    <property type="component" value="Unassembled WGS sequence"/>
</dbReference>
<dbReference type="PROSITE" id="PS00018">
    <property type="entry name" value="EF_HAND_1"/>
    <property type="match status" value="1"/>
</dbReference>
<dbReference type="SUPFAM" id="SSF47473">
    <property type="entry name" value="EF-hand"/>
    <property type="match status" value="1"/>
</dbReference>
<organism evidence="3 4">
    <name type="scientific">Symbiodinium natans</name>
    <dbReference type="NCBI Taxonomy" id="878477"/>
    <lineage>
        <taxon>Eukaryota</taxon>
        <taxon>Sar</taxon>
        <taxon>Alveolata</taxon>
        <taxon>Dinophyceae</taxon>
        <taxon>Suessiales</taxon>
        <taxon>Symbiodiniaceae</taxon>
        <taxon>Symbiodinium</taxon>
    </lineage>
</organism>
<dbReference type="Pfam" id="PF13405">
    <property type="entry name" value="EF-hand_6"/>
    <property type="match status" value="1"/>
</dbReference>
<comment type="caution">
    <text evidence="3">The sequence shown here is derived from an EMBL/GenBank/DDBJ whole genome shotgun (WGS) entry which is preliminary data.</text>
</comment>
<reference evidence="3" key="1">
    <citation type="submission" date="2021-02" db="EMBL/GenBank/DDBJ databases">
        <authorList>
            <person name="Dougan E. K."/>
            <person name="Rhodes N."/>
            <person name="Thang M."/>
            <person name="Chan C."/>
        </authorList>
    </citation>
    <scope>NUCLEOTIDE SEQUENCE</scope>
</reference>
<evidence type="ECO:0000313" key="4">
    <source>
        <dbReference type="Proteomes" id="UP000604046"/>
    </source>
</evidence>
<dbReference type="AlphaFoldDB" id="A0A812TVH6"/>
<keyword evidence="1" id="KW-0106">Calcium</keyword>
<evidence type="ECO:0000313" key="3">
    <source>
        <dbReference type="EMBL" id="CAE7553361.1"/>
    </source>
</evidence>
<protein>
    <recommendedName>
        <fullName evidence="2">EF-hand domain-containing protein</fullName>
    </recommendedName>
</protein>
<dbReference type="EMBL" id="CAJNDS010002637">
    <property type="protein sequence ID" value="CAE7553361.1"/>
    <property type="molecule type" value="Genomic_DNA"/>
</dbReference>
<feature type="domain" description="EF-hand" evidence="2">
    <location>
        <begin position="75"/>
        <end position="110"/>
    </location>
</feature>
<evidence type="ECO:0000259" key="2">
    <source>
        <dbReference type="PROSITE" id="PS50222"/>
    </source>
</evidence>